<reference evidence="1 2" key="1">
    <citation type="submission" date="2018-10" db="EMBL/GenBank/DDBJ databases">
        <title>Natronolimnobius sp. XQ-INN 246 isolated from Inner Mongolia Autonomous Region of China.</title>
        <authorList>
            <person name="Xue Q."/>
        </authorList>
    </citation>
    <scope>NUCLEOTIDE SEQUENCE [LARGE SCALE GENOMIC DNA]</scope>
    <source>
        <strain evidence="1 2">XQ-INN 246</strain>
    </source>
</reference>
<evidence type="ECO:0000313" key="1">
    <source>
        <dbReference type="EMBL" id="THE63804.1"/>
    </source>
</evidence>
<protein>
    <recommendedName>
        <fullName evidence="3">Small CPxCG-related zinc finger protein</fullName>
    </recommendedName>
</protein>
<gene>
    <name evidence="1" type="ORF">D8Y22_15810</name>
</gene>
<name>A0A4S3TIC7_9EURY</name>
<dbReference type="OrthoDB" id="212944at2157"/>
<keyword evidence="2" id="KW-1185">Reference proteome</keyword>
<sequence>MSCPVCESSPIPFSVPDQYREHVADGGATVAFCPRCLTLEPTASESPSTGKPDFGRVSDAFPTNPDRAIALAIVLDLSSSLATNRAAIESLLRDVERAGTDPLLVIDRLVADPGVDPAMDLERRLHQLEQLLY</sequence>
<dbReference type="Proteomes" id="UP000318864">
    <property type="component" value="Unassembled WGS sequence"/>
</dbReference>
<comment type="caution">
    <text evidence="1">The sequence shown here is derived from an EMBL/GenBank/DDBJ whole genome shotgun (WGS) entry which is preliminary data.</text>
</comment>
<dbReference type="EMBL" id="RBZW01000055">
    <property type="protein sequence ID" value="THE63804.1"/>
    <property type="molecule type" value="Genomic_DNA"/>
</dbReference>
<dbReference type="AlphaFoldDB" id="A0A4S3TIC7"/>
<organism evidence="1 2">
    <name type="scientific">Salinadaptatus halalkaliphilus</name>
    <dbReference type="NCBI Taxonomy" id="2419781"/>
    <lineage>
        <taxon>Archaea</taxon>
        <taxon>Methanobacteriati</taxon>
        <taxon>Methanobacteriota</taxon>
        <taxon>Stenosarchaea group</taxon>
        <taxon>Halobacteria</taxon>
        <taxon>Halobacteriales</taxon>
        <taxon>Natrialbaceae</taxon>
        <taxon>Salinadaptatus</taxon>
    </lineage>
</organism>
<dbReference type="InterPro" id="IPR046243">
    <property type="entry name" value="DUF6276"/>
</dbReference>
<proteinExistence type="predicted"/>
<accession>A0A4S3TIC7</accession>
<evidence type="ECO:0000313" key="2">
    <source>
        <dbReference type="Proteomes" id="UP000318864"/>
    </source>
</evidence>
<dbReference type="Pfam" id="PF19792">
    <property type="entry name" value="DUF6276"/>
    <property type="match status" value="1"/>
</dbReference>
<dbReference type="RefSeq" id="WP_141465646.1">
    <property type="nucleotide sequence ID" value="NZ_RBZW01000055.1"/>
</dbReference>
<evidence type="ECO:0008006" key="3">
    <source>
        <dbReference type="Google" id="ProtNLM"/>
    </source>
</evidence>